<dbReference type="InterPro" id="IPR029063">
    <property type="entry name" value="SAM-dependent_MTases_sf"/>
</dbReference>
<dbReference type="RefSeq" id="WP_003631875.1">
    <property type="nucleotide sequence ID" value="NC_013861.1"/>
</dbReference>
<gene>
    <name evidence="1" type="ordered locus">LLO_1374</name>
</gene>
<dbReference type="KEGG" id="llo:LLO_1374"/>
<dbReference type="STRING" id="661367.LLO_1374"/>
<dbReference type="EMBL" id="FN650140">
    <property type="protein sequence ID" value="CBJ11736.1"/>
    <property type="molecule type" value="Genomic_DNA"/>
</dbReference>
<reference evidence="1 2" key="1">
    <citation type="journal article" date="2010" name="PLoS Genet.">
        <title>Analysis of the Legionella longbeachae genome and transcriptome uncovers unique strategies to cause Legionnaires' disease.</title>
        <authorList>
            <person name="Cazalet C."/>
            <person name="Gomez-Valero L."/>
            <person name="Rusniok C."/>
            <person name="Lomma M."/>
            <person name="Dervins-Ravault D."/>
            <person name="Newton H."/>
            <person name="Sansom F."/>
            <person name="Jarraud S."/>
            <person name="Zidane N."/>
            <person name="Ma L."/>
            <person name="Bouchier C."/>
            <person name="Etienne J."/>
            <person name="Hartland E."/>
            <person name="Buchrieser C."/>
        </authorList>
    </citation>
    <scope>NUCLEOTIDE SEQUENCE [LARGE SCALE GENOMIC DNA]</scope>
    <source>
        <strain evidence="1 2">NSW150</strain>
    </source>
</reference>
<keyword evidence="2" id="KW-1185">Reference proteome</keyword>
<accession>D3HS54</accession>
<sequence>MHKESIHTILDQISKKIGHLSLVEKENIARDLKLILSFINSGEYNNTELLHRNRFDTQKRTYEFFSYIQGYYRHAMDWFDFLQNIPLKDITSILDIGPGFSPKLALALKRANYTGSLTLLDKSEIALHGLKQFLEMMGISFETHLLCEDIFDKSHHCYQLVAANHLFDDLIIDAYCNSHQTSAKELYEDEISFIKTTEDIILGFDKTRLLMNISTVFSKTVARNGYLLIRHYKGLTEQALELSNWHEYVSHFFENVVVYLQKEGMVVLERKNGFVLLKNLINRN</sequence>
<dbReference type="HOGENOM" id="CLU_979318_0_0_6"/>
<dbReference type="Proteomes" id="UP000001060">
    <property type="component" value="Chromosome"/>
</dbReference>
<evidence type="ECO:0000313" key="1">
    <source>
        <dbReference type="EMBL" id="CBJ11736.1"/>
    </source>
</evidence>
<evidence type="ECO:0008006" key="3">
    <source>
        <dbReference type="Google" id="ProtNLM"/>
    </source>
</evidence>
<dbReference type="GeneID" id="40925607"/>
<organism evidence="1 2">
    <name type="scientific">Legionella longbeachae serogroup 1 (strain NSW150)</name>
    <dbReference type="NCBI Taxonomy" id="661367"/>
    <lineage>
        <taxon>Bacteria</taxon>
        <taxon>Pseudomonadati</taxon>
        <taxon>Pseudomonadota</taxon>
        <taxon>Gammaproteobacteria</taxon>
        <taxon>Legionellales</taxon>
        <taxon>Legionellaceae</taxon>
        <taxon>Legionella</taxon>
    </lineage>
</organism>
<protein>
    <recommendedName>
        <fullName evidence="3">Methyltransferase domain-containing protein</fullName>
    </recommendedName>
</protein>
<dbReference type="eggNOG" id="ENOG5031HRB">
    <property type="taxonomic scope" value="Bacteria"/>
</dbReference>
<dbReference type="AlphaFoldDB" id="D3HS54"/>
<dbReference type="SUPFAM" id="SSF53335">
    <property type="entry name" value="S-adenosyl-L-methionine-dependent methyltransferases"/>
    <property type="match status" value="1"/>
</dbReference>
<dbReference type="Gene3D" id="3.40.50.150">
    <property type="entry name" value="Vaccinia Virus protein VP39"/>
    <property type="match status" value="1"/>
</dbReference>
<proteinExistence type="predicted"/>
<evidence type="ECO:0000313" key="2">
    <source>
        <dbReference type="Proteomes" id="UP000001060"/>
    </source>
</evidence>
<name>D3HS54_LEGLN</name>
<dbReference type="OrthoDB" id="5650497at2"/>